<sequence length="201" mass="23027">MLLCPLIPFLDTQVETRMPSKIAPRLRSMPLLLFSVVLTIVMLIYTIFWYGGASSPHLLEEIVSPVQERLTPALDNSDYNLNYSAYLPETLSTIVKSRTESWRADSLSMMLQPREYRRMTCAQLRTQHQREISIAAGHNKHSKRPLRDRRGILLADPYPVCGRYLLSRLTGGKHRYVFVVRTGRSQPSQLPSVLTVRAGDW</sequence>
<feature type="transmembrane region" description="Helical" evidence="1">
    <location>
        <begin position="31"/>
        <end position="51"/>
    </location>
</feature>
<evidence type="ECO:0000313" key="3">
    <source>
        <dbReference type="Proteomes" id="UP000192257"/>
    </source>
</evidence>
<evidence type="ECO:0000313" key="2">
    <source>
        <dbReference type="EMBL" id="ORC93385.1"/>
    </source>
</evidence>
<keyword evidence="1" id="KW-0472">Membrane</keyword>
<keyword evidence="1" id="KW-0812">Transmembrane</keyword>
<proteinExistence type="predicted"/>
<evidence type="ECO:0000256" key="1">
    <source>
        <dbReference type="SAM" id="Phobius"/>
    </source>
</evidence>
<dbReference type="EMBL" id="NBCO01000001">
    <property type="protein sequence ID" value="ORC93385.1"/>
    <property type="molecule type" value="Genomic_DNA"/>
</dbReference>
<dbReference type="AlphaFoldDB" id="A0A1X0P989"/>
<dbReference type="RefSeq" id="XP_028887451.1">
    <property type="nucleotide sequence ID" value="XM_029020943.1"/>
</dbReference>
<keyword evidence="3" id="KW-1185">Reference proteome</keyword>
<gene>
    <name evidence="2" type="ORF">TM35_000012620</name>
</gene>
<dbReference type="GeneID" id="39980723"/>
<comment type="caution">
    <text evidence="2">The sequence shown here is derived from an EMBL/GenBank/DDBJ whole genome shotgun (WGS) entry which is preliminary data.</text>
</comment>
<reference evidence="2 3" key="1">
    <citation type="submission" date="2017-03" db="EMBL/GenBank/DDBJ databases">
        <title>An alternative strategy for trypanosome survival in the mammalian bloodstream revealed through genome and transcriptome analysis of the ubiquitous bovine parasite Trypanosoma (Megatrypanum) theileri.</title>
        <authorList>
            <person name="Kelly S."/>
            <person name="Ivens A."/>
            <person name="Mott A."/>
            <person name="O'Neill E."/>
            <person name="Emms D."/>
            <person name="Macleod O."/>
            <person name="Voorheis P."/>
            <person name="Matthews J."/>
            <person name="Matthews K."/>
            <person name="Carrington M."/>
        </authorList>
    </citation>
    <scope>NUCLEOTIDE SEQUENCE [LARGE SCALE GENOMIC DNA]</scope>
    <source>
        <strain evidence="2">Edinburgh</strain>
    </source>
</reference>
<organism evidence="2 3">
    <name type="scientific">Trypanosoma theileri</name>
    <dbReference type="NCBI Taxonomy" id="67003"/>
    <lineage>
        <taxon>Eukaryota</taxon>
        <taxon>Discoba</taxon>
        <taxon>Euglenozoa</taxon>
        <taxon>Kinetoplastea</taxon>
        <taxon>Metakinetoplastina</taxon>
        <taxon>Trypanosomatida</taxon>
        <taxon>Trypanosomatidae</taxon>
        <taxon>Trypanosoma</taxon>
    </lineage>
</organism>
<dbReference type="VEuPathDB" id="TriTrypDB:TM35_000012620"/>
<accession>A0A1X0P989</accession>
<protein>
    <submittedName>
        <fullName evidence="2">Uncharacterized protein</fullName>
    </submittedName>
</protein>
<feature type="non-terminal residue" evidence="2">
    <location>
        <position position="201"/>
    </location>
</feature>
<name>A0A1X0P989_9TRYP</name>
<dbReference type="Proteomes" id="UP000192257">
    <property type="component" value="Unassembled WGS sequence"/>
</dbReference>
<keyword evidence="1" id="KW-1133">Transmembrane helix</keyword>